<evidence type="ECO:0000313" key="6">
    <source>
        <dbReference type="EMBL" id="MDH1628886.1"/>
    </source>
</evidence>
<keyword evidence="3" id="KW-0804">Transcription</keyword>
<keyword evidence="2" id="KW-0238">DNA-binding</keyword>
<keyword evidence="1" id="KW-0805">Transcription regulation</keyword>
<dbReference type="Proteomes" id="UP000825591">
    <property type="component" value="Chromosome"/>
</dbReference>
<reference evidence="6" key="3">
    <citation type="submission" date="2022-09" db="EMBL/GenBank/DDBJ databases">
        <title>Intensive care unit water sources are persistently colonized with multi-drug resistant bacteria and are the site of extensive horizontal gene transfer of antibiotic resistance genes.</title>
        <authorList>
            <person name="Diorio-Toth L."/>
        </authorList>
    </citation>
    <scope>NUCLEOTIDE SEQUENCE</scope>
    <source>
        <strain evidence="6">GD03782</strain>
    </source>
</reference>
<dbReference type="SUPFAM" id="SSF46689">
    <property type="entry name" value="Homeodomain-like"/>
    <property type="match status" value="1"/>
</dbReference>
<keyword evidence="9" id="KW-1185">Reference proteome</keyword>
<dbReference type="PRINTS" id="PR00032">
    <property type="entry name" value="HTHARAC"/>
</dbReference>
<name>A0A7W2JTU2_9PSED</name>
<protein>
    <submittedName>
        <fullName evidence="5">AraC family transcriptional regulator</fullName>
    </submittedName>
</protein>
<evidence type="ECO:0000313" key="7">
    <source>
        <dbReference type="EMBL" id="QZP28923.1"/>
    </source>
</evidence>
<dbReference type="InterPro" id="IPR032687">
    <property type="entry name" value="AraC-type_N"/>
</dbReference>
<dbReference type="Gene3D" id="1.10.10.60">
    <property type="entry name" value="Homeodomain-like"/>
    <property type="match status" value="1"/>
</dbReference>
<dbReference type="RefSeq" id="WP_028689273.1">
    <property type="nucleotide sequence ID" value="NZ_BQIT01000007.1"/>
</dbReference>
<dbReference type="AlphaFoldDB" id="A0A7W2JTU2"/>
<evidence type="ECO:0000256" key="3">
    <source>
        <dbReference type="ARBA" id="ARBA00023163"/>
    </source>
</evidence>
<proteinExistence type="predicted"/>
<gene>
    <name evidence="5" type="ORF">H4C75_09215</name>
    <name evidence="7" type="ORF">K5H97_11485</name>
    <name evidence="6" type="ORF">N5I14_01335</name>
</gene>
<dbReference type="InterPro" id="IPR018060">
    <property type="entry name" value="HTH_AraC"/>
</dbReference>
<dbReference type="PROSITE" id="PS01124">
    <property type="entry name" value="HTH_ARAC_FAMILY_2"/>
    <property type="match status" value="1"/>
</dbReference>
<dbReference type="InterPro" id="IPR020449">
    <property type="entry name" value="Tscrpt_reg_AraC-type_HTH"/>
</dbReference>
<reference evidence="7 9" key="2">
    <citation type="submission" date="2021-08" db="EMBL/GenBank/DDBJ databases">
        <title>Bactericidal Effect of Pseudomonas oryziphila sp. nov., a novel Pseudomonas Species Against Xanthomonas oryzae Reduces Disease Severity of Bacterial Leaf Streak of Rice.</title>
        <authorList>
            <person name="Yang R."/>
            <person name="Li S."/>
            <person name="Li Y."/>
            <person name="Yan Y."/>
            <person name="Fang Y."/>
            <person name="Zou L."/>
            <person name="Chen G."/>
        </authorList>
    </citation>
    <scope>NUCLEOTIDE SEQUENCE [LARGE SCALE GENOMIC DNA]</scope>
    <source>
        <strain evidence="7 9">DSM 17497</strain>
    </source>
</reference>
<accession>A0A7W2JTU2</accession>
<dbReference type="Pfam" id="PF12625">
    <property type="entry name" value="Arabinose_bd"/>
    <property type="match status" value="1"/>
</dbReference>
<dbReference type="GO" id="GO:0005829">
    <property type="term" value="C:cytosol"/>
    <property type="evidence" value="ECO:0007669"/>
    <property type="project" value="TreeGrafter"/>
</dbReference>
<dbReference type="PANTHER" id="PTHR47894:SF4">
    <property type="entry name" value="HTH-TYPE TRANSCRIPTIONAL REGULATOR GADX"/>
    <property type="match status" value="1"/>
</dbReference>
<sequence length="334" mass="37377">MKSVRTVLSENFFRRFRTTFAPHLEALGIDLPLLERADIEIPGDQYVALWEAAGTCNPAVGLTLGSQTEADDIGALGHALHCAPSVEKALMTLHTYIVVFAQESSIDYSCEGRQLRITYQVTDSTVVNRRQDAEFAIATILRQLQLITASPVRPLRVDFEHSRPADVSMHKQLFMCPLFFSQPTNRITLPAEVLQLPVARGNERLFMALEPYLQQAREQRSISDELLPQVTRMIALGMASGVPSLDEVSECMGLSRRTLQRRLKDQGIEFSVLVEEVRRDLALGYLNHSDYSMTQISLLLGYAESGSFTRAFRRWTGQSPQQFRQAGRGPGTGC</sequence>
<dbReference type="GO" id="GO:0003700">
    <property type="term" value="F:DNA-binding transcription factor activity"/>
    <property type="evidence" value="ECO:0007669"/>
    <property type="project" value="InterPro"/>
</dbReference>
<reference evidence="5 8" key="1">
    <citation type="submission" date="2020-07" db="EMBL/GenBank/DDBJ databases">
        <title>Diversity of carbapenemase encoding genes among Pseudomonas putida group clinical isolates in a tertiary Brazilian hospital.</title>
        <authorList>
            <person name="Alberto-Lei F."/>
            <person name="Nodari C.S."/>
            <person name="Streling A.P."/>
            <person name="Paulino J.T."/>
            <person name="Bessa-Neto F.O."/>
            <person name="Cayo R."/>
            <person name="Gales A.C."/>
        </authorList>
    </citation>
    <scope>NUCLEOTIDE SEQUENCE [LARGE SCALE GENOMIC DNA]</scope>
    <source>
        <strain evidence="5 8">14802</strain>
    </source>
</reference>
<evidence type="ECO:0000256" key="2">
    <source>
        <dbReference type="ARBA" id="ARBA00023125"/>
    </source>
</evidence>
<dbReference type="Pfam" id="PF12833">
    <property type="entry name" value="HTH_18"/>
    <property type="match status" value="1"/>
</dbReference>
<dbReference type="Proteomes" id="UP000541770">
    <property type="component" value="Unassembled WGS sequence"/>
</dbReference>
<evidence type="ECO:0000313" key="9">
    <source>
        <dbReference type="Proteomes" id="UP000825591"/>
    </source>
</evidence>
<evidence type="ECO:0000313" key="8">
    <source>
        <dbReference type="Proteomes" id="UP000541770"/>
    </source>
</evidence>
<dbReference type="SMART" id="SM00342">
    <property type="entry name" value="HTH_ARAC"/>
    <property type="match status" value="1"/>
</dbReference>
<evidence type="ECO:0000259" key="4">
    <source>
        <dbReference type="PROSITE" id="PS01124"/>
    </source>
</evidence>
<feature type="domain" description="HTH araC/xylS-type" evidence="4">
    <location>
        <begin position="228"/>
        <end position="326"/>
    </location>
</feature>
<dbReference type="EMBL" id="CP081966">
    <property type="protein sequence ID" value="QZP28923.1"/>
    <property type="molecule type" value="Genomic_DNA"/>
</dbReference>
<dbReference type="GO" id="GO:0000976">
    <property type="term" value="F:transcription cis-regulatory region binding"/>
    <property type="evidence" value="ECO:0007669"/>
    <property type="project" value="TreeGrafter"/>
</dbReference>
<dbReference type="Proteomes" id="UP001160882">
    <property type="component" value="Unassembled WGS sequence"/>
</dbReference>
<dbReference type="PANTHER" id="PTHR47894">
    <property type="entry name" value="HTH-TYPE TRANSCRIPTIONAL REGULATOR GADX"/>
    <property type="match status" value="1"/>
</dbReference>
<organism evidence="5 8">
    <name type="scientific">Pseudomonas mosselii</name>
    <dbReference type="NCBI Taxonomy" id="78327"/>
    <lineage>
        <taxon>Bacteria</taxon>
        <taxon>Pseudomonadati</taxon>
        <taxon>Pseudomonadota</taxon>
        <taxon>Gammaproteobacteria</taxon>
        <taxon>Pseudomonadales</taxon>
        <taxon>Pseudomonadaceae</taxon>
        <taxon>Pseudomonas</taxon>
    </lineage>
</organism>
<evidence type="ECO:0000313" key="5">
    <source>
        <dbReference type="EMBL" id="MBA6064945.1"/>
    </source>
</evidence>
<dbReference type="EMBL" id="JAOCGG010000001">
    <property type="protein sequence ID" value="MDH1628886.1"/>
    <property type="molecule type" value="Genomic_DNA"/>
</dbReference>
<dbReference type="InterPro" id="IPR009057">
    <property type="entry name" value="Homeodomain-like_sf"/>
</dbReference>
<evidence type="ECO:0000256" key="1">
    <source>
        <dbReference type="ARBA" id="ARBA00023015"/>
    </source>
</evidence>
<dbReference type="EMBL" id="JACGDE010000005">
    <property type="protein sequence ID" value="MBA6064945.1"/>
    <property type="molecule type" value="Genomic_DNA"/>
</dbReference>